<comment type="caution">
    <text evidence="3">The sequence shown here is derived from an EMBL/GenBank/DDBJ whole genome shotgun (WGS) entry which is preliminary data.</text>
</comment>
<evidence type="ECO:0000256" key="2">
    <source>
        <dbReference type="RuleBase" id="RU000363"/>
    </source>
</evidence>
<dbReference type="PRINTS" id="PR00080">
    <property type="entry name" value="SDRFAMILY"/>
</dbReference>
<dbReference type="PANTHER" id="PTHR43544">
    <property type="entry name" value="SHORT-CHAIN DEHYDROGENASE/REDUCTASE"/>
    <property type="match status" value="1"/>
</dbReference>
<dbReference type="InterPro" id="IPR002347">
    <property type="entry name" value="SDR_fam"/>
</dbReference>
<gene>
    <name evidence="3" type="primary">csgA_5</name>
    <name evidence="3" type="ORF">DBV05_g8294</name>
</gene>
<dbReference type="GO" id="GO:0016491">
    <property type="term" value="F:oxidoreductase activity"/>
    <property type="evidence" value="ECO:0007669"/>
    <property type="project" value="TreeGrafter"/>
</dbReference>
<dbReference type="AlphaFoldDB" id="A0A5N5D5K8"/>
<dbReference type="Proteomes" id="UP000325902">
    <property type="component" value="Unassembled WGS sequence"/>
</dbReference>
<reference evidence="3 4" key="1">
    <citation type="journal article" date="2019" name="Sci. Rep.">
        <title>A multi-omics analysis of the grapevine pathogen Lasiodiplodia theobromae reveals that temperature affects the expression of virulence- and pathogenicity-related genes.</title>
        <authorList>
            <person name="Felix C."/>
            <person name="Meneses R."/>
            <person name="Goncalves M.F.M."/>
            <person name="Tilleman L."/>
            <person name="Duarte A.S."/>
            <person name="Jorrin-Novo J.V."/>
            <person name="Van de Peer Y."/>
            <person name="Deforce D."/>
            <person name="Van Nieuwerburgh F."/>
            <person name="Esteves A.C."/>
            <person name="Alves A."/>
        </authorList>
    </citation>
    <scope>NUCLEOTIDE SEQUENCE [LARGE SCALE GENOMIC DNA]</scope>
    <source>
        <strain evidence="3 4">LA-SOL3</strain>
    </source>
</reference>
<evidence type="ECO:0000256" key="1">
    <source>
        <dbReference type="ARBA" id="ARBA00006484"/>
    </source>
</evidence>
<dbReference type="InterPro" id="IPR051468">
    <property type="entry name" value="Fungal_SecMetab_SDRs"/>
</dbReference>
<comment type="similarity">
    <text evidence="1 2">Belongs to the short-chain dehydrogenases/reductases (SDR) family.</text>
</comment>
<protein>
    <submittedName>
        <fullName evidence="3">C-factor</fullName>
    </submittedName>
</protein>
<dbReference type="PANTHER" id="PTHR43544:SF36">
    <property type="entry name" value="CHAIN OXIDOREDUCTASE (CSGA), PUTATIVE (AFU_ORTHOLOGUE AFUA_4G00910)-RELATED"/>
    <property type="match status" value="1"/>
</dbReference>
<dbReference type="GO" id="GO:0005737">
    <property type="term" value="C:cytoplasm"/>
    <property type="evidence" value="ECO:0007669"/>
    <property type="project" value="TreeGrafter"/>
</dbReference>
<dbReference type="PRINTS" id="PR00081">
    <property type="entry name" value="GDHRDH"/>
</dbReference>
<accession>A0A5N5D5K8</accession>
<organism evidence="3 4">
    <name type="scientific">Lasiodiplodia theobromae</name>
    <dbReference type="NCBI Taxonomy" id="45133"/>
    <lineage>
        <taxon>Eukaryota</taxon>
        <taxon>Fungi</taxon>
        <taxon>Dikarya</taxon>
        <taxon>Ascomycota</taxon>
        <taxon>Pezizomycotina</taxon>
        <taxon>Dothideomycetes</taxon>
        <taxon>Dothideomycetes incertae sedis</taxon>
        <taxon>Botryosphaeriales</taxon>
        <taxon>Botryosphaeriaceae</taxon>
        <taxon>Lasiodiplodia</taxon>
    </lineage>
</organism>
<dbReference type="Gene3D" id="3.40.50.720">
    <property type="entry name" value="NAD(P)-binding Rossmann-like Domain"/>
    <property type="match status" value="1"/>
</dbReference>
<dbReference type="EMBL" id="VCHE01000066">
    <property type="protein sequence ID" value="KAB2573046.1"/>
    <property type="molecule type" value="Genomic_DNA"/>
</dbReference>
<keyword evidence="4" id="KW-1185">Reference proteome</keyword>
<dbReference type="Pfam" id="PF00106">
    <property type="entry name" value="adh_short"/>
    <property type="match status" value="1"/>
</dbReference>
<sequence>MASYLITGASRGIGLTLVTMLAAKPASEVAKVYAAARSESEALKKVIASAASRVVFVPLEVTSQDSIKAAAAKVDELQAGKGLDVLINNAGIMEAPVQVDQCDDLPDVLNVNVVGVHNVTRAFLPQLKKGTQKKIINIETLMLRSSSGLGSMAWAHFSALYLFPAYKVSKAALNMLTVQYAHLLEKDGFTVVAITPGWLRTDLGSSQADLSVEEGAQAALNILMNATPKISGKFFNIHIPGWENKTGFSKYDGSEIPW</sequence>
<name>A0A5N5D5K8_9PEZI</name>
<dbReference type="OrthoDB" id="7289984at2759"/>
<proteinExistence type="inferred from homology"/>
<dbReference type="SUPFAM" id="SSF51735">
    <property type="entry name" value="NAD(P)-binding Rossmann-fold domains"/>
    <property type="match status" value="1"/>
</dbReference>
<evidence type="ECO:0000313" key="4">
    <source>
        <dbReference type="Proteomes" id="UP000325902"/>
    </source>
</evidence>
<dbReference type="InterPro" id="IPR036291">
    <property type="entry name" value="NAD(P)-bd_dom_sf"/>
</dbReference>
<evidence type="ECO:0000313" key="3">
    <source>
        <dbReference type="EMBL" id="KAB2573046.1"/>
    </source>
</evidence>